<evidence type="ECO:0000313" key="2">
    <source>
        <dbReference type="Proteomes" id="UP000234560"/>
    </source>
</evidence>
<dbReference type="AlphaFoldDB" id="A0AAF1BVP6"/>
<protein>
    <recommendedName>
        <fullName evidence="3">DoxX family membrane protein</fullName>
    </recommendedName>
</protein>
<dbReference type="RefSeq" id="WP_101677719.1">
    <property type="nucleotide sequence ID" value="NZ_CAMIHY010000062.1"/>
</dbReference>
<sequence>MSLLTSAAFRVIPGAFILNSGIGKLGMDESASAGLQNMAATGIPLMKEIPTEKFGDFIAYSEIGIGATLLAPFIPDRLAGMILTPFAAGLLSMYFGNPENTEDDGIRPSQKGLPLAKDSFLLAIGLGLAFKGKDDKKSKKDKALEKVEDKAQGFVKDAEKGAKKLCKNVDADKLLKKLPFFN</sequence>
<dbReference type="KEGG" id="cpyr:CYJ47_10250"/>
<dbReference type="EMBL" id="CP136958">
    <property type="protein sequence ID" value="WOT01642.1"/>
    <property type="molecule type" value="Genomic_DNA"/>
</dbReference>
<accession>A0AAF1BVP6</accession>
<evidence type="ECO:0000313" key="1">
    <source>
        <dbReference type="EMBL" id="WOT01642.1"/>
    </source>
</evidence>
<reference evidence="1" key="1">
    <citation type="submission" date="2017-12" db="EMBL/GenBank/DDBJ databases">
        <authorList>
            <person name="Thomas-White K."/>
            <person name="Wolfe A.J."/>
        </authorList>
    </citation>
    <scope>NUCLEOTIDE SEQUENCE</scope>
    <source>
        <strain evidence="1">UMB0763</strain>
    </source>
</reference>
<organism evidence="1 2">
    <name type="scientific">Corynebacterium pyruviciproducens</name>
    <dbReference type="NCBI Taxonomy" id="598660"/>
    <lineage>
        <taxon>Bacteria</taxon>
        <taxon>Bacillati</taxon>
        <taxon>Actinomycetota</taxon>
        <taxon>Actinomycetes</taxon>
        <taxon>Mycobacteriales</taxon>
        <taxon>Corynebacteriaceae</taxon>
        <taxon>Corynebacterium</taxon>
    </lineage>
</organism>
<name>A0AAF1BVP6_9CORY</name>
<gene>
    <name evidence="1" type="ORF">CYJ47_10250</name>
</gene>
<reference evidence="1" key="2">
    <citation type="submission" date="2023-10" db="EMBL/GenBank/DDBJ databases">
        <authorList>
            <person name="Choi B."/>
        </authorList>
    </citation>
    <scope>NUCLEOTIDE SEQUENCE</scope>
    <source>
        <strain evidence="1">UMB0763</strain>
    </source>
</reference>
<evidence type="ECO:0008006" key="3">
    <source>
        <dbReference type="Google" id="ProtNLM"/>
    </source>
</evidence>
<dbReference type="Proteomes" id="UP000234560">
    <property type="component" value="Chromosome"/>
</dbReference>
<proteinExistence type="predicted"/>